<protein>
    <submittedName>
        <fullName evidence="5">AraC family transcriptional regulator</fullName>
    </submittedName>
</protein>
<dbReference type="InterPro" id="IPR018062">
    <property type="entry name" value="HTH_AraC-typ_CS"/>
</dbReference>
<dbReference type="Gene3D" id="1.10.10.60">
    <property type="entry name" value="Homeodomain-like"/>
    <property type="match status" value="1"/>
</dbReference>
<evidence type="ECO:0000313" key="5">
    <source>
        <dbReference type="EMBL" id="RSL35400.1"/>
    </source>
</evidence>
<dbReference type="PROSITE" id="PS00041">
    <property type="entry name" value="HTH_ARAC_FAMILY_1"/>
    <property type="match status" value="1"/>
</dbReference>
<keyword evidence="2" id="KW-0238">DNA-binding</keyword>
<dbReference type="InterPro" id="IPR018060">
    <property type="entry name" value="HTH_AraC"/>
</dbReference>
<dbReference type="OrthoDB" id="9807321at2"/>
<dbReference type="Proteomes" id="UP000275076">
    <property type="component" value="Unassembled WGS sequence"/>
</dbReference>
<sequence>MENSNITQASLYFNILRIKKITEAKKLLASTSMKIADIAHEVGYEDGYYFSRMFKRTVGVSPQQYIRGQAPETLNY</sequence>
<dbReference type="PANTHER" id="PTHR43280">
    <property type="entry name" value="ARAC-FAMILY TRANSCRIPTIONAL REGULATOR"/>
    <property type="match status" value="1"/>
</dbReference>
<organism evidence="5 6">
    <name type="scientific">Salibacterium salarium</name>
    <dbReference type="NCBI Taxonomy" id="284579"/>
    <lineage>
        <taxon>Bacteria</taxon>
        <taxon>Bacillati</taxon>
        <taxon>Bacillota</taxon>
        <taxon>Bacilli</taxon>
        <taxon>Bacillales</taxon>
        <taxon>Bacillaceae</taxon>
    </lineage>
</organism>
<gene>
    <name evidence="5" type="ORF">D7Z54_02220</name>
</gene>
<keyword evidence="1" id="KW-0805">Transcription regulation</keyword>
<dbReference type="InterPro" id="IPR020449">
    <property type="entry name" value="Tscrpt_reg_AraC-type_HTH"/>
</dbReference>
<accession>A0A428NAN7</accession>
<evidence type="ECO:0000313" key="6">
    <source>
        <dbReference type="Proteomes" id="UP000275076"/>
    </source>
</evidence>
<dbReference type="Pfam" id="PF12833">
    <property type="entry name" value="HTH_18"/>
    <property type="match status" value="1"/>
</dbReference>
<dbReference type="GO" id="GO:0043565">
    <property type="term" value="F:sequence-specific DNA binding"/>
    <property type="evidence" value="ECO:0007669"/>
    <property type="project" value="InterPro"/>
</dbReference>
<proteinExistence type="predicted"/>
<dbReference type="SUPFAM" id="SSF46689">
    <property type="entry name" value="Homeodomain-like"/>
    <property type="match status" value="1"/>
</dbReference>
<dbReference type="AlphaFoldDB" id="A0A428NAN7"/>
<dbReference type="GO" id="GO:0003700">
    <property type="term" value="F:DNA-binding transcription factor activity"/>
    <property type="evidence" value="ECO:0007669"/>
    <property type="project" value="InterPro"/>
</dbReference>
<keyword evidence="6" id="KW-1185">Reference proteome</keyword>
<reference evidence="5 6" key="1">
    <citation type="submission" date="2018-10" db="EMBL/GenBank/DDBJ databases">
        <title>Draft genome sequence of Bacillus salarius IM0101, isolated from a hypersaline soil in Inner Mongolia, China.</title>
        <authorList>
            <person name="Yamprayoonswat W."/>
            <person name="Boonvisut S."/>
            <person name="Jumpathong W."/>
            <person name="Sittihan S."/>
            <person name="Ruangsuj P."/>
            <person name="Wanthongcharoen S."/>
            <person name="Thongpramul N."/>
            <person name="Pimmason S."/>
            <person name="Yu B."/>
            <person name="Yasawong M."/>
        </authorList>
    </citation>
    <scope>NUCLEOTIDE SEQUENCE [LARGE SCALE GENOMIC DNA]</scope>
    <source>
        <strain evidence="5 6">IM0101</strain>
    </source>
</reference>
<evidence type="ECO:0000256" key="3">
    <source>
        <dbReference type="ARBA" id="ARBA00023163"/>
    </source>
</evidence>
<dbReference type="PROSITE" id="PS01124">
    <property type="entry name" value="HTH_ARAC_FAMILY_2"/>
    <property type="match status" value="1"/>
</dbReference>
<dbReference type="EMBL" id="RBVX01000001">
    <property type="protein sequence ID" value="RSL35400.1"/>
    <property type="molecule type" value="Genomic_DNA"/>
</dbReference>
<dbReference type="SMART" id="SM00342">
    <property type="entry name" value="HTH_ARAC"/>
    <property type="match status" value="1"/>
</dbReference>
<comment type="caution">
    <text evidence="5">The sequence shown here is derived from an EMBL/GenBank/DDBJ whole genome shotgun (WGS) entry which is preliminary data.</text>
</comment>
<keyword evidence="3" id="KW-0804">Transcription</keyword>
<evidence type="ECO:0000256" key="1">
    <source>
        <dbReference type="ARBA" id="ARBA00023015"/>
    </source>
</evidence>
<name>A0A428NAN7_9BACI</name>
<dbReference type="PRINTS" id="PR00032">
    <property type="entry name" value="HTHARAC"/>
</dbReference>
<dbReference type="PANTHER" id="PTHR43280:SF2">
    <property type="entry name" value="HTH-TYPE TRANSCRIPTIONAL REGULATOR EXSA"/>
    <property type="match status" value="1"/>
</dbReference>
<evidence type="ECO:0000259" key="4">
    <source>
        <dbReference type="PROSITE" id="PS01124"/>
    </source>
</evidence>
<dbReference type="InterPro" id="IPR009057">
    <property type="entry name" value="Homeodomain-like_sf"/>
</dbReference>
<evidence type="ECO:0000256" key="2">
    <source>
        <dbReference type="ARBA" id="ARBA00023125"/>
    </source>
</evidence>
<feature type="domain" description="HTH araC/xylS-type" evidence="4">
    <location>
        <begin position="14"/>
        <end position="68"/>
    </location>
</feature>